<comment type="caution">
    <text evidence="1">The sequence shown here is derived from an EMBL/GenBank/DDBJ whole genome shotgun (WGS) entry which is preliminary data.</text>
</comment>
<dbReference type="RefSeq" id="WP_283173098.1">
    <property type="nucleotide sequence ID" value="NZ_JAPNOA010000019.1"/>
</dbReference>
<name>A0A9X3IR56_9GAMM</name>
<dbReference type="AlphaFoldDB" id="A0A9X3IR56"/>
<gene>
    <name evidence="1" type="ORF">OUO13_06765</name>
</gene>
<dbReference type="EMBL" id="JAPNOA010000019">
    <property type="protein sequence ID" value="MCY0964882.1"/>
    <property type="molecule type" value="Genomic_DNA"/>
</dbReference>
<dbReference type="Gene3D" id="3.40.50.360">
    <property type="match status" value="1"/>
</dbReference>
<dbReference type="SUPFAM" id="SSF52218">
    <property type="entry name" value="Flavoproteins"/>
    <property type="match status" value="1"/>
</dbReference>
<sequence>MDAIYHPHLTGNTNMTAIAVLYDSSCPCSAAMSWLLEEQIQWATLIPCDLLTCQAEDIQPWKHLIMALPIHAMGHPDDPWGDAWPVLEQVSFADKQVALWALGSDFCFDEDRLQTLSCLRQRLLFRGARLLGDAPELQWRPPVSHNLTSSRLIHCSSGRICQQGISQPLLEQWLDCLRLATDQRALIPVLPR</sequence>
<evidence type="ECO:0000313" key="2">
    <source>
        <dbReference type="Proteomes" id="UP001150830"/>
    </source>
</evidence>
<evidence type="ECO:0000313" key="1">
    <source>
        <dbReference type="EMBL" id="MCY0964882.1"/>
    </source>
</evidence>
<keyword evidence="2" id="KW-1185">Reference proteome</keyword>
<accession>A0A9X3IR56</accession>
<reference evidence="1" key="1">
    <citation type="submission" date="2022-11" db="EMBL/GenBank/DDBJ databases">
        <title>Parathalassolutuus dongxingensis gen. nov., sp. nov., a novel member of family Oceanospirillaceae isolated from a coastal shrimp pond in Guangxi, China.</title>
        <authorList>
            <person name="Chen H."/>
        </authorList>
    </citation>
    <scope>NUCLEOTIDE SEQUENCE</scope>
    <source>
        <strain evidence="1">G-43</strain>
    </source>
</reference>
<dbReference type="Proteomes" id="UP001150830">
    <property type="component" value="Unassembled WGS sequence"/>
</dbReference>
<protein>
    <submittedName>
        <fullName evidence="1">Uncharacterized protein</fullName>
    </submittedName>
</protein>
<proteinExistence type="predicted"/>
<organism evidence="1 2">
    <name type="scientific">Parathalassolituus penaei</name>
    <dbReference type="NCBI Taxonomy" id="2997323"/>
    <lineage>
        <taxon>Bacteria</taxon>
        <taxon>Pseudomonadati</taxon>
        <taxon>Pseudomonadota</taxon>
        <taxon>Gammaproteobacteria</taxon>
        <taxon>Oceanospirillales</taxon>
        <taxon>Oceanospirillaceae</taxon>
        <taxon>Parathalassolituus</taxon>
    </lineage>
</organism>
<dbReference type="InterPro" id="IPR029039">
    <property type="entry name" value="Flavoprotein-like_sf"/>
</dbReference>